<reference evidence="14 15" key="1">
    <citation type="submission" date="2020-08" db="EMBL/GenBank/DDBJ databases">
        <title>Genomic Encyclopedia of Type Strains, Phase IV (KMG-IV): sequencing the most valuable type-strain genomes for metagenomic binning, comparative biology and taxonomic classification.</title>
        <authorList>
            <person name="Goeker M."/>
        </authorList>
    </citation>
    <scope>NUCLEOTIDE SEQUENCE [LARGE SCALE GENOMIC DNA]</scope>
    <source>
        <strain evidence="14 15">DSM 103377</strain>
    </source>
</reference>
<dbReference type="GO" id="GO:0009431">
    <property type="term" value="C:bacterial-type flagellum basal body, MS ring"/>
    <property type="evidence" value="ECO:0007669"/>
    <property type="project" value="InterPro"/>
</dbReference>
<comment type="caution">
    <text evidence="14">The sequence shown here is derived from an EMBL/GenBank/DDBJ whole genome shotgun (WGS) entry which is preliminary data.</text>
</comment>
<evidence type="ECO:0000256" key="3">
    <source>
        <dbReference type="ARBA" id="ARBA00007971"/>
    </source>
</evidence>
<dbReference type="InterPro" id="IPR000067">
    <property type="entry name" value="FlgMring_FliF"/>
</dbReference>
<comment type="subcellular location">
    <subcellularLocation>
        <location evidence="1 9">Bacterial flagellum basal body</location>
    </subcellularLocation>
    <subcellularLocation>
        <location evidence="2">Cell membrane</location>
        <topology evidence="2">Multi-pass membrane protein</topology>
    </subcellularLocation>
</comment>
<dbReference type="PRINTS" id="PR01009">
    <property type="entry name" value="FLGMRINGFLIF"/>
</dbReference>
<dbReference type="InterPro" id="IPR006182">
    <property type="entry name" value="FliF_N_dom"/>
</dbReference>
<feature type="domain" description="Flagellar M-ring N-terminal" evidence="12">
    <location>
        <begin position="28"/>
        <end position="196"/>
    </location>
</feature>
<feature type="transmembrane region" description="Helical" evidence="11">
    <location>
        <begin position="412"/>
        <end position="433"/>
    </location>
</feature>
<keyword evidence="6 11" id="KW-1133">Transmembrane helix</keyword>
<evidence type="ECO:0000256" key="11">
    <source>
        <dbReference type="SAM" id="Phobius"/>
    </source>
</evidence>
<dbReference type="AlphaFoldDB" id="A0A840X7B2"/>
<evidence type="ECO:0000256" key="10">
    <source>
        <dbReference type="SAM" id="MobiDB-lite"/>
    </source>
</evidence>
<dbReference type="Pfam" id="PF01514">
    <property type="entry name" value="YscJ_FliF"/>
    <property type="match status" value="1"/>
</dbReference>
<dbReference type="GO" id="GO:0071973">
    <property type="term" value="P:bacterial-type flagellum-dependent cell motility"/>
    <property type="evidence" value="ECO:0007669"/>
    <property type="project" value="InterPro"/>
</dbReference>
<dbReference type="GO" id="GO:0003774">
    <property type="term" value="F:cytoskeletal motor activity"/>
    <property type="evidence" value="ECO:0007669"/>
    <property type="project" value="InterPro"/>
</dbReference>
<dbReference type="Gene3D" id="3.30.300.30">
    <property type="match status" value="1"/>
</dbReference>
<evidence type="ECO:0000256" key="6">
    <source>
        <dbReference type="ARBA" id="ARBA00022989"/>
    </source>
</evidence>
<keyword evidence="5 11" id="KW-0812">Transmembrane</keyword>
<proteinExistence type="inferred from homology"/>
<dbReference type="InterPro" id="IPR013556">
    <property type="entry name" value="Flag_M-ring_C"/>
</dbReference>
<evidence type="ECO:0000256" key="5">
    <source>
        <dbReference type="ARBA" id="ARBA00022692"/>
    </source>
</evidence>
<dbReference type="Proteomes" id="UP000553766">
    <property type="component" value="Unassembled WGS sequence"/>
</dbReference>
<dbReference type="PIRSF" id="PIRSF004862">
    <property type="entry name" value="FliF"/>
    <property type="match status" value="1"/>
</dbReference>
<dbReference type="InterPro" id="IPR045851">
    <property type="entry name" value="AMP-bd_C_sf"/>
</dbReference>
<evidence type="ECO:0000256" key="1">
    <source>
        <dbReference type="ARBA" id="ARBA00004117"/>
    </source>
</evidence>
<name>A0A840X7B2_9RHOB</name>
<dbReference type="PANTHER" id="PTHR30046">
    <property type="entry name" value="FLAGELLAR M-RING PROTEIN"/>
    <property type="match status" value="1"/>
</dbReference>
<feature type="region of interest" description="Disordered" evidence="10">
    <location>
        <begin position="270"/>
        <end position="310"/>
    </location>
</feature>
<keyword evidence="4" id="KW-1003">Cell membrane</keyword>
<keyword evidence="15" id="KW-1185">Reference proteome</keyword>
<dbReference type="PANTHER" id="PTHR30046:SF0">
    <property type="entry name" value="FLAGELLAR M-RING PROTEIN"/>
    <property type="match status" value="1"/>
</dbReference>
<evidence type="ECO:0000259" key="12">
    <source>
        <dbReference type="Pfam" id="PF01514"/>
    </source>
</evidence>
<protein>
    <recommendedName>
        <fullName evidence="9">Flagellar M-ring protein</fullName>
    </recommendedName>
</protein>
<comment type="similarity">
    <text evidence="3 9">Belongs to the FliF family.</text>
</comment>
<dbReference type="Pfam" id="PF08345">
    <property type="entry name" value="YscJ_FliF_C"/>
    <property type="match status" value="1"/>
</dbReference>
<evidence type="ECO:0000256" key="8">
    <source>
        <dbReference type="ARBA" id="ARBA00023143"/>
    </source>
</evidence>
<sequence length="512" mass="54475">MGQQRRIVAVLAAVAVFALIVGMARMASSPQTALLYSGLDPASADQIVTVLEGEGTFYEVRGDSIFVPIAERDRLRLRLAGQGLPQSGGAGYELLEGLSGFGTTSQMFDAAYWRAKEGELARTILASPGVRAARVHIAREEGTAFARNTQVSAAVTVTYDAPPLPRAQAESIRFLVSSAVSGLAARDVSVIDAEAGVILTPGDIGGMGDASNPFDDRAAMLKANIERLLAARVGGGRAIVEVMIDADMDSETITERRIDPDTRVAIHSDLEEERDSASGSTGGGVTVASNLPDGEGGASSGRSEQSSRTRELINYEVSEVMRERVRPAGQIRRITVAVLVDGIRTIGEDGAREWTARGEDEMSALAELVRSAIGFDAARGDVVTIRSLEFPAQEIAGTEVRSDPIGAIGARLWSLAEIAVLGFVALLIGLFVLRPLLKPREADLLPNPLEIEGEVLSGSGQVVKAIEENPEARALEERKPSGIEELRGLIQTEREAAKSLLHDWIESEESKA</sequence>
<organism evidence="14 15">
    <name type="scientific">Rubricella aquisinus</name>
    <dbReference type="NCBI Taxonomy" id="2028108"/>
    <lineage>
        <taxon>Bacteria</taxon>
        <taxon>Pseudomonadati</taxon>
        <taxon>Pseudomonadota</taxon>
        <taxon>Alphaproteobacteria</taxon>
        <taxon>Rhodobacterales</taxon>
        <taxon>Paracoccaceae</taxon>
        <taxon>Rubricella</taxon>
    </lineage>
</organism>
<gene>
    <name evidence="14" type="ORF">FHS89_002628</name>
</gene>
<feature type="domain" description="Flagellar M-ring C-terminal" evidence="13">
    <location>
        <begin position="229"/>
        <end position="390"/>
    </location>
</feature>
<accession>A0A840X7B2</accession>
<keyword evidence="14" id="KW-0282">Flagellum</keyword>
<dbReference type="InterPro" id="IPR043427">
    <property type="entry name" value="YscJ/FliF"/>
</dbReference>
<keyword evidence="8 9" id="KW-0975">Bacterial flagellum</keyword>
<keyword evidence="14" id="KW-0966">Cell projection</keyword>
<dbReference type="EMBL" id="JACIJS010000007">
    <property type="protein sequence ID" value="MBB5516597.1"/>
    <property type="molecule type" value="Genomic_DNA"/>
</dbReference>
<evidence type="ECO:0000256" key="2">
    <source>
        <dbReference type="ARBA" id="ARBA00004651"/>
    </source>
</evidence>
<evidence type="ECO:0000313" key="14">
    <source>
        <dbReference type="EMBL" id="MBB5516597.1"/>
    </source>
</evidence>
<keyword evidence="7 11" id="KW-0472">Membrane</keyword>
<evidence type="ECO:0000313" key="15">
    <source>
        <dbReference type="Proteomes" id="UP000553766"/>
    </source>
</evidence>
<keyword evidence="14" id="KW-0969">Cilium</keyword>
<evidence type="ECO:0000256" key="7">
    <source>
        <dbReference type="ARBA" id="ARBA00023136"/>
    </source>
</evidence>
<evidence type="ECO:0000259" key="13">
    <source>
        <dbReference type="Pfam" id="PF08345"/>
    </source>
</evidence>
<evidence type="ECO:0000256" key="9">
    <source>
        <dbReference type="PIRNR" id="PIRNR004862"/>
    </source>
</evidence>
<evidence type="ECO:0000256" key="4">
    <source>
        <dbReference type="ARBA" id="ARBA00022475"/>
    </source>
</evidence>
<comment type="function">
    <text evidence="9">The M ring may be actively involved in energy transduction.</text>
</comment>
<dbReference type="NCBIfam" id="TIGR00206">
    <property type="entry name" value="fliF"/>
    <property type="match status" value="1"/>
</dbReference>
<dbReference type="GO" id="GO:0005886">
    <property type="term" value="C:plasma membrane"/>
    <property type="evidence" value="ECO:0007669"/>
    <property type="project" value="UniProtKB-SubCell"/>
</dbReference>